<dbReference type="CDD" id="cd05233">
    <property type="entry name" value="SDR_c"/>
    <property type="match status" value="1"/>
</dbReference>
<name>A0A3E0VP92_9MICO</name>
<dbReference type="InterPro" id="IPR036291">
    <property type="entry name" value="NAD(P)-bd_dom_sf"/>
</dbReference>
<dbReference type="SUPFAM" id="SSF51735">
    <property type="entry name" value="NAD(P)-binding Rossmann-fold domains"/>
    <property type="match status" value="1"/>
</dbReference>
<proteinExistence type="inferred from homology"/>
<sequence>MPEPKSLPDSGALVVGGSAGIGFASARKLGLAGVRRIVIVARNAARGEAARAELARTTGATVHFVQGDATSASEAARITDEAEQLLGGVDILVVSTVAENRPELFRDIPTASIGGILQQMLLPAMQMVSEVMPHMAERRGGVIITVASDAGKTATPGETIIGACKAAIIMFTRTIAIEGKRNGIRANVLTPSLVHGTASTARITEDGFSAKLFASAARAAHLGVPDADDLGDLVAFLAGPAARRLTGQAISVNGGISAA</sequence>
<organism evidence="2 3">
    <name type="scientific">Subtercola boreus</name>
    <dbReference type="NCBI Taxonomy" id="120213"/>
    <lineage>
        <taxon>Bacteria</taxon>
        <taxon>Bacillati</taxon>
        <taxon>Actinomycetota</taxon>
        <taxon>Actinomycetes</taxon>
        <taxon>Micrococcales</taxon>
        <taxon>Microbacteriaceae</taxon>
        <taxon>Subtercola</taxon>
    </lineage>
</organism>
<dbReference type="InterPro" id="IPR002347">
    <property type="entry name" value="SDR_fam"/>
</dbReference>
<comment type="similarity">
    <text evidence="1">Belongs to the short-chain dehydrogenases/reductases (SDR) family.</text>
</comment>
<dbReference type="PRINTS" id="PR00081">
    <property type="entry name" value="GDHRDH"/>
</dbReference>
<keyword evidence="3" id="KW-1185">Reference proteome</keyword>
<dbReference type="InterPro" id="IPR050259">
    <property type="entry name" value="SDR"/>
</dbReference>
<comment type="caution">
    <text evidence="2">The sequence shown here is derived from an EMBL/GenBank/DDBJ whole genome shotgun (WGS) entry which is preliminary data.</text>
</comment>
<dbReference type="AlphaFoldDB" id="A0A3E0VP92"/>
<gene>
    <name evidence="2" type="ORF">B7R54_15745</name>
</gene>
<evidence type="ECO:0000256" key="1">
    <source>
        <dbReference type="ARBA" id="ARBA00006484"/>
    </source>
</evidence>
<evidence type="ECO:0000313" key="3">
    <source>
        <dbReference type="Proteomes" id="UP000256486"/>
    </source>
</evidence>
<dbReference type="EMBL" id="NBWZ01000001">
    <property type="protein sequence ID" value="RFA11330.1"/>
    <property type="molecule type" value="Genomic_DNA"/>
</dbReference>
<dbReference type="Gene3D" id="3.40.50.720">
    <property type="entry name" value="NAD(P)-binding Rossmann-like Domain"/>
    <property type="match status" value="1"/>
</dbReference>
<dbReference type="Proteomes" id="UP000256486">
    <property type="component" value="Unassembled WGS sequence"/>
</dbReference>
<accession>A0A3E0VP92</accession>
<protein>
    <submittedName>
        <fullName evidence="2">Oxidoreductase</fullName>
    </submittedName>
</protein>
<evidence type="ECO:0000313" key="2">
    <source>
        <dbReference type="EMBL" id="RFA11330.1"/>
    </source>
</evidence>
<reference evidence="2 3" key="1">
    <citation type="submission" date="2017-04" db="EMBL/GenBank/DDBJ databases">
        <title>Comparative genome analysis of Subtercola boreus.</title>
        <authorList>
            <person name="Cho Y.-J."/>
            <person name="Cho A."/>
            <person name="Kim O.-S."/>
            <person name="Lee J.-I."/>
        </authorList>
    </citation>
    <scope>NUCLEOTIDE SEQUENCE [LARGE SCALE GENOMIC DNA]</scope>
    <source>
        <strain evidence="2 3">K300</strain>
    </source>
</reference>
<dbReference type="Pfam" id="PF00106">
    <property type="entry name" value="adh_short"/>
    <property type="match status" value="1"/>
</dbReference>
<dbReference type="OrthoDB" id="517007at2"/>
<dbReference type="PANTHER" id="PTHR42879">
    <property type="entry name" value="3-OXOACYL-(ACYL-CARRIER-PROTEIN) REDUCTASE"/>
    <property type="match status" value="1"/>
</dbReference>